<gene>
    <name evidence="2" type="ORF">RF11_15645</name>
</gene>
<feature type="region of interest" description="Disordered" evidence="1">
    <location>
        <begin position="56"/>
        <end position="75"/>
    </location>
</feature>
<accession>A0A0C2IZ66</accession>
<sequence length="153" mass="17396">MNSAWRKLATDCVIEREFEVFESDVSSGTDADLTSDSQEDVEELIDEYRYELTKEATLTNEMSSDEDDKRKDASTTSIKEIGAKWNDIQNFVYRPLEPLTQGDSALLSPVAIKSADELRRRQNLNHNLGGLDCDNCRAVDQRHIGAFLFSWNL</sequence>
<evidence type="ECO:0000256" key="1">
    <source>
        <dbReference type="SAM" id="MobiDB-lite"/>
    </source>
</evidence>
<evidence type="ECO:0000313" key="2">
    <source>
        <dbReference type="EMBL" id="KII70814.1"/>
    </source>
</evidence>
<dbReference type="Proteomes" id="UP000031668">
    <property type="component" value="Unassembled WGS sequence"/>
</dbReference>
<comment type="caution">
    <text evidence="2">The sequence shown here is derived from an EMBL/GenBank/DDBJ whole genome shotgun (WGS) entry which is preliminary data.</text>
</comment>
<protein>
    <submittedName>
        <fullName evidence="2">Uncharacterized protein</fullName>
    </submittedName>
</protein>
<proteinExistence type="predicted"/>
<reference evidence="2 3" key="1">
    <citation type="journal article" date="2014" name="Genome Biol. Evol.">
        <title>The genome of the myxosporean Thelohanellus kitauei shows adaptations to nutrient acquisition within its fish host.</title>
        <authorList>
            <person name="Yang Y."/>
            <person name="Xiong J."/>
            <person name="Zhou Z."/>
            <person name="Huo F."/>
            <person name="Miao W."/>
            <person name="Ran C."/>
            <person name="Liu Y."/>
            <person name="Zhang J."/>
            <person name="Feng J."/>
            <person name="Wang M."/>
            <person name="Wang M."/>
            <person name="Wang L."/>
            <person name="Yao B."/>
        </authorList>
    </citation>
    <scope>NUCLEOTIDE SEQUENCE [LARGE SCALE GENOMIC DNA]</scope>
    <source>
        <strain evidence="2">Wuqing</strain>
    </source>
</reference>
<keyword evidence="3" id="KW-1185">Reference proteome</keyword>
<dbReference type="AlphaFoldDB" id="A0A0C2IZ66"/>
<dbReference type="EMBL" id="JWZT01001959">
    <property type="protein sequence ID" value="KII70814.1"/>
    <property type="molecule type" value="Genomic_DNA"/>
</dbReference>
<evidence type="ECO:0000313" key="3">
    <source>
        <dbReference type="Proteomes" id="UP000031668"/>
    </source>
</evidence>
<name>A0A0C2IZ66_THEKT</name>
<organism evidence="2 3">
    <name type="scientific">Thelohanellus kitauei</name>
    <name type="common">Myxosporean</name>
    <dbReference type="NCBI Taxonomy" id="669202"/>
    <lineage>
        <taxon>Eukaryota</taxon>
        <taxon>Metazoa</taxon>
        <taxon>Cnidaria</taxon>
        <taxon>Myxozoa</taxon>
        <taxon>Myxosporea</taxon>
        <taxon>Bivalvulida</taxon>
        <taxon>Platysporina</taxon>
        <taxon>Myxobolidae</taxon>
        <taxon>Thelohanellus</taxon>
    </lineage>
</organism>